<name>A0ABW1YKX1_9GAMM</name>
<evidence type="ECO:0000259" key="1">
    <source>
        <dbReference type="Pfam" id="PF12680"/>
    </source>
</evidence>
<dbReference type="SUPFAM" id="SSF54427">
    <property type="entry name" value="NTF2-like"/>
    <property type="match status" value="1"/>
</dbReference>
<dbReference type="EMBL" id="JBHSVR010000001">
    <property type="protein sequence ID" value="MFC6633350.1"/>
    <property type="molecule type" value="Genomic_DNA"/>
</dbReference>
<dbReference type="Gene3D" id="3.10.450.50">
    <property type="match status" value="1"/>
</dbReference>
<dbReference type="InterPro" id="IPR032710">
    <property type="entry name" value="NTF2-like_dom_sf"/>
</dbReference>
<gene>
    <name evidence="2" type="ORF">ACFQBM_08670</name>
</gene>
<dbReference type="RefSeq" id="WP_193189173.1">
    <property type="nucleotide sequence ID" value="NZ_JACZFR010000001.1"/>
</dbReference>
<organism evidence="2 3">
    <name type="scientific">Microbulbifer taiwanensis</name>
    <dbReference type="NCBI Taxonomy" id="986746"/>
    <lineage>
        <taxon>Bacteria</taxon>
        <taxon>Pseudomonadati</taxon>
        <taxon>Pseudomonadota</taxon>
        <taxon>Gammaproteobacteria</taxon>
        <taxon>Cellvibrionales</taxon>
        <taxon>Microbulbiferaceae</taxon>
        <taxon>Microbulbifer</taxon>
    </lineage>
</organism>
<reference evidence="3" key="1">
    <citation type="journal article" date="2019" name="Int. J. Syst. Evol. Microbiol.">
        <title>The Global Catalogue of Microorganisms (GCM) 10K type strain sequencing project: providing services to taxonomists for standard genome sequencing and annotation.</title>
        <authorList>
            <consortium name="The Broad Institute Genomics Platform"/>
            <consortium name="The Broad Institute Genome Sequencing Center for Infectious Disease"/>
            <person name="Wu L."/>
            <person name="Ma J."/>
        </authorList>
    </citation>
    <scope>NUCLEOTIDE SEQUENCE [LARGE SCALE GENOMIC DNA]</scope>
    <source>
        <strain evidence="3">CGMCC 1.13718</strain>
    </source>
</reference>
<evidence type="ECO:0000313" key="2">
    <source>
        <dbReference type="EMBL" id="MFC6633350.1"/>
    </source>
</evidence>
<dbReference type="InterPro" id="IPR037401">
    <property type="entry name" value="SnoaL-like"/>
</dbReference>
<dbReference type="Pfam" id="PF12680">
    <property type="entry name" value="SnoaL_2"/>
    <property type="match status" value="1"/>
</dbReference>
<proteinExistence type="predicted"/>
<accession>A0ABW1YKX1</accession>
<keyword evidence="3" id="KW-1185">Reference proteome</keyword>
<evidence type="ECO:0000313" key="3">
    <source>
        <dbReference type="Proteomes" id="UP001596425"/>
    </source>
</evidence>
<sequence>MKDDVKVRIESLCRRYLQAMESGDLAALLALFTEDASATSPISGAQPARDFYRHVMDITSDRSMALKTIFIGASDPRHAAIHMSYTRSVLGKPPSTIEGVDVFSLNGDCSRFTSVTIIYDTAPVRSEFDSGC</sequence>
<comment type="caution">
    <text evidence="2">The sequence shown here is derived from an EMBL/GenBank/DDBJ whole genome shotgun (WGS) entry which is preliminary data.</text>
</comment>
<protein>
    <submittedName>
        <fullName evidence="2">Nuclear transport factor 2 family protein</fullName>
    </submittedName>
</protein>
<dbReference type="Proteomes" id="UP001596425">
    <property type="component" value="Unassembled WGS sequence"/>
</dbReference>
<feature type="domain" description="SnoaL-like" evidence="1">
    <location>
        <begin position="14"/>
        <end position="106"/>
    </location>
</feature>